<comment type="caution">
    <text evidence="7">The sequence shown here is derived from an EMBL/GenBank/DDBJ whole genome shotgun (WGS) entry which is preliminary data.</text>
</comment>
<accession>A0AB35YVI3</accession>
<dbReference type="PANTHER" id="PTHR39087">
    <property type="entry name" value="UPF0104 MEMBRANE PROTEIN MJ1595"/>
    <property type="match status" value="1"/>
</dbReference>
<keyword evidence="4 6" id="KW-1133">Transmembrane helix</keyword>
<evidence type="ECO:0000313" key="7">
    <source>
        <dbReference type="EMBL" id="MEM0517918.1"/>
    </source>
</evidence>
<dbReference type="Pfam" id="PF03706">
    <property type="entry name" value="LPG_synthase_TM"/>
    <property type="match status" value="1"/>
</dbReference>
<keyword evidence="10" id="KW-1185">Reference proteome</keyword>
<dbReference type="GO" id="GO:0005886">
    <property type="term" value="C:plasma membrane"/>
    <property type="evidence" value="ECO:0007669"/>
    <property type="project" value="UniProtKB-SubCell"/>
</dbReference>
<reference evidence="7 10" key="1">
    <citation type="submission" date="2024-01" db="EMBL/GenBank/DDBJ databases">
        <title>Aequorivita flavus sp. nov., isolated from deep-sea sediment.</title>
        <authorList>
            <person name="Chen X."/>
        </authorList>
    </citation>
    <scope>NUCLEOTIDE SEQUENCE</scope>
    <source>
        <strain evidence="7">MCCC 1A16923</strain>
        <strain evidence="8 10">MCCC 1A16935</strain>
    </source>
</reference>
<dbReference type="InterPro" id="IPR022791">
    <property type="entry name" value="L-PG_synthase/AglD"/>
</dbReference>
<feature type="transmembrane region" description="Helical" evidence="6">
    <location>
        <begin position="292"/>
        <end position="316"/>
    </location>
</feature>
<name>A0AB35YVI3_9FLAO</name>
<keyword evidence="5 6" id="KW-0472">Membrane</keyword>
<protein>
    <submittedName>
        <fullName evidence="7">Lysylphosphatidylglycerol synthase transmembrane domain-containing protein</fullName>
    </submittedName>
</protein>
<comment type="subcellular location">
    <subcellularLocation>
        <location evidence="1">Cell membrane</location>
        <topology evidence="1">Multi-pass membrane protein</topology>
    </subcellularLocation>
</comment>
<evidence type="ECO:0000256" key="5">
    <source>
        <dbReference type="ARBA" id="ARBA00023136"/>
    </source>
</evidence>
<dbReference type="EMBL" id="JBANCF010000003">
    <property type="protein sequence ID" value="MEM0573150.1"/>
    <property type="molecule type" value="Genomic_DNA"/>
</dbReference>
<dbReference type="NCBIfam" id="TIGR00374">
    <property type="entry name" value="flippase-like domain"/>
    <property type="match status" value="1"/>
</dbReference>
<gene>
    <name evidence="8" type="ORF">VZD24_06465</name>
    <name evidence="7" type="ORF">VZD85_06105</name>
</gene>
<dbReference type="AlphaFoldDB" id="A0AB35YVI3"/>
<feature type="transmembrane region" description="Helical" evidence="6">
    <location>
        <begin position="240"/>
        <end position="261"/>
    </location>
</feature>
<feature type="transmembrane region" description="Helical" evidence="6">
    <location>
        <begin position="268"/>
        <end position="286"/>
    </location>
</feature>
<dbReference type="Proteomes" id="UP001388259">
    <property type="component" value="Unassembled WGS sequence"/>
</dbReference>
<dbReference type="PANTHER" id="PTHR39087:SF2">
    <property type="entry name" value="UPF0104 MEMBRANE PROTEIN MJ1595"/>
    <property type="match status" value="1"/>
</dbReference>
<evidence type="ECO:0000313" key="9">
    <source>
        <dbReference type="Proteomes" id="UP001388259"/>
    </source>
</evidence>
<evidence type="ECO:0000256" key="6">
    <source>
        <dbReference type="SAM" id="Phobius"/>
    </source>
</evidence>
<evidence type="ECO:0000313" key="8">
    <source>
        <dbReference type="EMBL" id="MEM0573150.1"/>
    </source>
</evidence>
<feature type="transmembrane region" description="Helical" evidence="6">
    <location>
        <begin position="161"/>
        <end position="181"/>
    </location>
</feature>
<evidence type="ECO:0000313" key="10">
    <source>
        <dbReference type="Proteomes" id="UP001390963"/>
    </source>
</evidence>
<feature type="transmembrane region" description="Helical" evidence="6">
    <location>
        <begin position="7"/>
        <end position="26"/>
    </location>
</feature>
<evidence type="ECO:0000256" key="4">
    <source>
        <dbReference type="ARBA" id="ARBA00022989"/>
    </source>
</evidence>
<evidence type="ECO:0000256" key="3">
    <source>
        <dbReference type="ARBA" id="ARBA00022692"/>
    </source>
</evidence>
<dbReference type="Proteomes" id="UP001390963">
    <property type="component" value="Unassembled WGS sequence"/>
</dbReference>
<proteinExistence type="predicted"/>
<keyword evidence="3 6" id="KW-0812">Transmembrane</keyword>
<sequence>MSRSLSKFLQIAVPLGLGIFLIWYIYQSFTPQQLTETKKHFTDANYGFVLLSIALSVLSHISRSYRWSFMLEPLGYRTKIANNFMAVSVAYLMNIFIPKSGEFSRGIILDKYEGVPFQKGFGTIISERIVDLIFLLLFTALALFIKFDVLYQYIVGSIPSSLLYILIFGIVLGAISIPLYVKFSKSNVNKKLKNFVIGLKEGIFSILKMRRKAAFLFHSFLIWGLYLLSFYTALHALPETANISIGTIIIAFVVGSFTFAFTNSGFGTYPAAIAGILAIFGVAKTVGVAVGWIVWISNISAIIFFGVLSLVLLPIYNRKGLQL</sequence>
<keyword evidence="2" id="KW-1003">Cell membrane</keyword>
<feature type="transmembrane region" description="Helical" evidence="6">
    <location>
        <begin position="132"/>
        <end position="155"/>
    </location>
</feature>
<dbReference type="RefSeq" id="WP_342687010.1">
    <property type="nucleotide sequence ID" value="NZ_JAZBJM010000003.1"/>
</dbReference>
<organism evidence="7 9">
    <name type="scientific">Aequorivita flava</name>
    <dbReference type="NCBI Taxonomy" id="3114371"/>
    <lineage>
        <taxon>Bacteria</taxon>
        <taxon>Pseudomonadati</taxon>
        <taxon>Bacteroidota</taxon>
        <taxon>Flavobacteriia</taxon>
        <taxon>Flavobacteriales</taxon>
        <taxon>Flavobacteriaceae</taxon>
        <taxon>Aequorivita</taxon>
    </lineage>
</organism>
<dbReference type="EMBL" id="JAZBJM010000003">
    <property type="protein sequence ID" value="MEM0517918.1"/>
    <property type="molecule type" value="Genomic_DNA"/>
</dbReference>
<evidence type="ECO:0000256" key="1">
    <source>
        <dbReference type="ARBA" id="ARBA00004651"/>
    </source>
</evidence>
<feature type="transmembrane region" description="Helical" evidence="6">
    <location>
        <begin position="46"/>
        <end position="62"/>
    </location>
</feature>
<feature type="transmembrane region" description="Helical" evidence="6">
    <location>
        <begin position="213"/>
        <end position="234"/>
    </location>
</feature>
<evidence type="ECO:0000256" key="2">
    <source>
        <dbReference type="ARBA" id="ARBA00022475"/>
    </source>
</evidence>